<comment type="caution">
    <text evidence="2">The sequence shown here is derived from an EMBL/GenBank/DDBJ whole genome shotgun (WGS) entry which is preliminary data.</text>
</comment>
<proteinExistence type="predicted"/>
<protein>
    <submittedName>
        <fullName evidence="2">Uncharacterized protein</fullName>
    </submittedName>
</protein>
<organism evidence="2">
    <name type="scientific">marine sediment metagenome</name>
    <dbReference type="NCBI Taxonomy" id="412755"/>
    <lineage>
        <taxon>unclassified sequences</taxon>
        <taxon>metagenomes</taxon>
        <taxon>ecological metagenomes</taxon>
    </lineage>
</organism>
<evidence type="ECO:0000313" key="2">
    <source>
        <dbReference type="EMBL" id="KKN28806.1"/>
    </source>
</evidence>
<reference evidence="2" key="1">
    <citation type="journal article" date="2015" name="Nature">
        <title>Complex archaea that bridge the gap between prokaryotes and eukaryotes.</title>
        <authorList>
            <person name="Spang A."/>
            <person name="Saw J.H."/>
            <person name="Jorgensen S.L."/>
            <person name="Zaremba-Niedzwiedzka K."/>
            <person name="Martijn J."/>
            <person name="Lind A.E."/>
            <person name="van Eijk R."/>
            <person name="Schleper C."/>
            <person name="Guy L."/>
            <person name="Ettema T.J."/>
        </authorList>
    </citation>
    <scope>NUCLEOTIDE SEQUENCE</scope>
</reference>
<name>A0A0F9RV95_9ZZZZ</name>
<evidence type="ECO:0000256" key="1">
    <source>
        <dbReference type="SAM" id="MobiDB-lite"/>
    </source>
</evidence>
<feature type="compositionally biased region" description="Low complexity" evidence="1">
    <location>
        <begin position="13"/>
        <end position="26"/>
    </location>
</feature>
<dbReference type="EMBL" id="LAZR01002533">
    <property type="protein sequence ID" value="KKN28806.1"/>
    <property type="molecule type" value="Genomic_DNA"/>
</dbReference>
<sequence>MLVPEKAQYHQDPATAETTPARPAAAKQIQNLVPRAKGLGNERIVQGAKPGG</sequence>
<gene>
    <name evidence="2" type="ORF">LCGC14_0850540</name>
</gene>
<dbReference type="AlphaFoldDB" id="A0A0F9RV95"/>
<accession>A0A0F9RV95</accession>
<feature type="region of interest" description="Disordered" evidence="1">
    <location>
        <begin position="1"/>
        <end position="52"/>
    </location>
</feature>